<dbReference type="RefSeq" id="XP_003108061.2">
    <property type="nucleotide sequence ID" value="XM_003108013.2"/>
</dbReference>
<dbReference type="Proteomes" id="UP000483820">
    <property type="component" value="Chromosome IV"/>
</dbReference>
<dbReference type="InterPro" id="IPR002593">
    <property type="entry name" value="DX"/>
</dbReference>
<dbReference type="PANTHER" id="PTHR36157">
    <property type="entry name" value="PROTEIN CBG12671-RELATED"/>
    <property type="match status" value="1"/>
</dbReference>
<dbReference type="PANTHER" id="PTHR36157:SF3">
    <property type="entry name" value="DOMAIN OF UNKNOWN FUNCTION DX DOMAIN-CONTAINING PROTEIN"/>
    <property type="match status" value="1"/>
</dbReference>
<keyword evidence="1" id="KW-0812">Transmembrane</keyword>
<accession>A0A6A5GRG8</accession>
<reference evidence="4 5" key="1">
    <citation type="submission" date="2019-12" db="EMBL/GenBank/DDBJ databases">
        <title>Chromosome-level assembly of the Caenorhabditis remanei genome.</title>
        <authorList>
            <person name="Teterina A.A."/>
            <person name="Willis J.H."/>
            <person name="Phillips P.C."/>
        </authorList>
    </citation>
    <scope>NUCLEOTIDE SEQUENCE [LARGE SCALE GENOMIC DNA]</scope>
    <source>
        <strain evidence="4 5">PX506</strain>
        <tissue evidence="4">Whole organism</tissue>
    </source>
</reference>
<keyword evidence="1" id="KW-0472">Membrane</keyword>
<feature type="signal peptide" evidence="2">
    <location>
        <begin position="1"/>
        <end position="17"/>
    </location>
</feature>
<feature type="chain" id="PRO_5025503031" description="Domain of unknown function DX domain-containing protein" evidence="2">
    <location>
        <begin position="18"/>
        <end position="279"/>
    </location>
</feature>
<feature type="domain" description="Domain of unknown function DX" evidence="3">
    <location>
        <begin position="169"/>
        <end position="243"/>
    </location>
</feature>
<dbReference type="CTD" id="9828845"/>
<comment type="caution">
    <text evidence="4">The sequence shown here is derived from an EMBL/GenBank/DDBJ whole genome shotgun (WGS) entry which is preliminary data.</text>
</comment>
<organism evidence="4 5">
    <name type="scientific">Caenorhabditis remanei</name>
    <name type="common">Caenorhabditis vulgaris</name>
    <dbReference type="NCBI Taxonomy" id="31234"/>
    <lineage>
        <taxon>Eukaryota</taxon>
        <taxon>Metazoa</taxon>
        <taxon>Ecdysozoa</taxon>
        <taxon>Nematoda</taxon>
        <taxon>Chromadorea</taxon>
        <taxon>Rhabditida</taxon>
        <taxon>Rhabditina</taxon>
        <taxon>Rhabditomorpha</taxon>
        <taxon>Rhabditoidea</taxon>
        <taxon>Rhabditidae</taxon>
        <taxon>Peloderinae</taxon>
        <taxon>Caenorhabditis</taxon>
    </lineage>
</organism>
<evidence type="ECO:0000313" key="5">
    <source>
        <dbReference type="Proteomes" id="UP000483820"/>
    </source>
</evidence>
<evidence type="ECO:0000256" key="1">
    <source>
        <dbReference type="SAM" id="Phobius"/>
    </source>
</evidence>
<protein>
    <recommendedName>
        <fullName evidence="3">Domain of unknown function DX domain-containing protein</fullName>
    </recommendedName>
</protein>
<proteinExistence type="predicted"/>
<keyword evidence="2" id="KW-0732">Signal</keyword>
<feature type="transmembrane region" description="Helical" evidence="1">
    <location>
        <begin position="252"/>
        <end position="275"/>
    </location>
</feature>
<sequence length="279" mass="31547">MTKCLLTFLLLIPYTTSNGNFSLSSNQKCKSLLDCPKGFANCSKVADLDDKRCIKDVREICLGGIPRNPIKSCNRSRDCYGKSMNSGEYIRWCDMGTHFCCKVLSNSTEELMCPDRVTPLYGQDKCEDANETMIYSGRSRQNGGFCYKGYSCPPKITLPHDLTFGSRTFQTNMDCNANEEVDQKFDFMFCHNDTGNLWVMGQYNVNGDEVIKHWTHCNTNNDCGEGLVCVKEDLCRYRCYDDPTLAVNYGSIVAQILAMFFVPIIFLSALVVLTVKYLD</sequence>
<dbReference type="KEGG" id="crq:GCK72_014506"/>
<dbReference type="GeneID" id="9828845"/>
<dbReference type="EMBL" id="WUAV01000004">
    <property type="protein sequence ID" value="KAF1758048.1"/>
    <property type="molecule type" value="Genomic_DNA"/>
</dbReference>
<evidence type="ECO:0000259" key="3">
    <source>
        <dbReference type="Pfam" id="PF01666"/>
    </source>
</evidence>
<evidence type="ECO:0000256" key="2">
    <source>
        <dbReference type="SAM" id="SignalP"/>
    </source>
</evidence>
<name>A0A6A5GRG8_CAERE</name>
<gene>
    <name evidence="4" type="ORF">GCK72_014506</name>
</gene>
<dbReference type="AlphaFoldDB" id="A0A6A5GRG8"/>
<dbReference type="Pfam" id="PF01666">
    <property type="entry name" value="DX"/>
    <property type="match status" value="1"/>
</dbReference>
<keyword evidence="1" id="KW-1133">Transmembrane helix</keyword>
<evidence type="ECO:0000313" key="4">
    <source>
        <dbReference type="EMBL" id="KAF1758048.1"/>
    </source>
</evidence>